<dbReference type="Proteomes" id="UP000586827">
    <property type="component" value="Unassembled WGS sequence"/>
</dbReference>
<keyword evidence="3" id="KW-0804">Transcription</keyword>
<feature type="DNA-binding region" description="H-T-H motif" evidence="4">
    <location>
        <begin position="32"/>
        <end position="51"/>
    </location>
</feature>
<evidence type="ECO:0000256" key="3">
    <source>
        <dbReference type="ARBA" id="ARBA00023163"/>
    </source>
</evidence>
<dbReference type="PANTHER" id="PTHR47506:SF6">
    <property type="entry name" value="HTH-TYPE TRANSCRIPTIONAL REPRESSOR NEMR"/>
    <property type="match status" value="1"/>
</dbReference>
<evidence type="ECO:0000313" key="6">
    <source>
        <dbReference type="EMBL" id="NNH69531.1"/>
    </source>
</evidence>
<accession>A0A849C9A9</accession>
<organism evidence="6 7">
    <name type="scientific">Nocardia uniformis</name>
    <dbReference type="NCBI Taxonomy" id="53432"/>
    <lineage>
        <taxon>Bacteria</taxon>
        <taxon>Bacillati</taxon>
        <taxon>Actinomycetota</taxon>
        <taxon>Actinomycetes</taxon>
        <taxon>Mycobacteriales</taxon>
        <taxon>Nocardiaceae</taxon>
        <taxon>Nocardia</taxon>
    </lineage>
</organism>
<dbReference type="InterPro" id="IPR009057">
    <property type="entry name" value="Homeodomain-like_sf"/>
</dbReference>
<evidence type="ECO:0000313" key="7">
    <source>
        <dbReference type="Proteomes" id="UP000586827"/>
    </source>
</evidence>
<dbReference type="RefSeq" id="WP_067526464.1">
    <property type="nucleotide sequence ID" value="NZ_JABELX010000003.1"/>
</dbReference>
<evidence type="ECO:0000256" key="4">
    <source>
        <dbReference type="PROSITE-ProRule" id="PRU00335"/>
    </source>
</evidence>
<dbReference type="GO" id="GO:0003677">
    <property type="term" value="F:DNA binding"/>
    <property type="evidence" value="ECO:0007669"/>
    <property type="project" value="UniProtKB-UniRule"/>
</dbReference>
<dbReference type="InterPro" id="IPR001647">
    <property type="entry name" value="HTH_TetR"/>
</dbReference>
<name>A0A849C9A9_9NOCA</name>
<keyword evidence="1" id="KW-0805">Transcription regulation</keyword>
<keyword evidence="2 4" id="KW-0238">DNA-binding</keyword>
<gene>
    <name evidence="6" type="ORF">HLB23_06555</name>
</gene>
<proteinExistence type="predicted"/>
<evidence type="ECO:0000256" key="2">
    <source>
        <dbReference type="ARBA" id="ARBA00023125"/>
    </source>
</evidence>
<reference evidence="6 7" key="1">
    <citation type="submission" date="2020-05" db="EMBL/GenBank/DDBJ databases">
        <title>MicrobeNet Type strains.</title>
        <authorList>
            <person name="Nicholson A.C."/>
        </authorList>
    </citation>
    <scope>NUCLEOTIDE SEQUENCE [LARGE SCALE GENOMIC DNA]</scope>
    <source>
        <strain evidence="6 7">JCM 3224</strain>
    </source>
</reference>
<protein>
    <submittedName>
        <fullName evidence="6">TetR/AcrR family transcriptional regulator</fullName>
    </submittedName>
</protein>
<dbReference type="Gene3D" id="1.10.357.10">
    <property type="entry name" value="Tetracycline Repressor, domain 2"/>
    <property type="match status" value="1"/>
</dbReference>
<sequence length="181" mass="20234">MTTRQDAAQRTRTDLLDAGLRLAGSIGLAQMSVNRIVAEAGVAKGSFFHHFGDRATYLRALHRTFHDRVLTSNEHLTAETPPGRDRLWRSTLTYLDACRKQPGVRALLLEARAEPAISAEILLRNDTMAQLAEPDFEAMGWPHPRDSARLWVELVAEAALIEFDSGTTDSDTRAALRHYLR</sequence>
<dbReference type="EMBL" id="JABELX010000003">
    <property type="protein sequence ID" value="NNH69531.1"/>
    <property type="molecule type" value="Genomic_DNA"/>
</dbReference>
<feature type="domain" description="HTH tetR-type" evidence="5">
    <location>
        <begin position="9"/>
        <end position="69"/>
    </location>
</feature>
<dbReference type="AlphaFoldDB" id="A0A849C9A9"/>
<dbReference type="SUPFAM" id="SSF46689">
    <property type="entry name" value="Homeodomain-like"/>
    <property type="match status" value="1"/>
</dbReference>
<dbReference type="PROSITE" id="PS50977">
    <property type="entry name" value="HTH_TETR_2"/>
    <property type="match status" value="1"/>
</dbReference>
<dbReference type="PANTHER" id="PTHR47506">
    <property type="entry name" value="TRANSCRIPTIONAL REGULATORY PROTEIN"/>
    <property type="match status" value="1"/>
</dbReference>
<evidence type="ECO:0000259" key="5">
    <source>
        <dbReference type="PROSITE" id="PS50977"/>
    </source>
</evidence>
<dbReference type="Pfam" id="PF00440">
    <property type="entry name" value="TetR_N"/>
    <property type="match status" value="1"/>
</dbReference>
<keyword evidence="7" id="KW-1185">Reference proteome</keyword>
<comment type="caution">
    <text evidence="6">The sequence shown here is derived from an EMBL/GenBank/DDBJ whole genome shotgun (WGS) entry which is preliminary data.</text>
</comment>
<evidence type="ECO:0000256" key="1">
    <source>
        <dbReference type="ARBA" id="ARBA00023015"/>
    </source>
</evidence>